<dbReference type="InParanoid" id="E1ZZS8"/>
<dbReference type="KEGG" id="cfo:105258703"/>
<dbReference type="OMA" id="PHKCLLP"/>
<dbReference type="GO" id="GO:0032797">
    <property type="term" value="C:SMN complex"/>
    <property type="evidence" value="ECO:0007669"/>
    <property type="project" value="UniProtKB-UniRule"/>
</dbReference>
<evidence type="ECO:0000256" key="3">
    <source>
        <dbReference type="ARBA" id="ARBA00022664"/>
    </source>
</evidence>
<dbReference type="OrthoDB" id="428895at2759"/>
<evidence type="ECO:0000256" key="4">
    <source>
        <dbReference type="ARBA" id="ARBA00023187"/>
    </source>
</evidence>
<dbReference type="PIRSF" id="PIRSF038038">
    <property type="entry name" value="SMN_Gemin2"/>
    <property type="match status" value="1"/>
</dbReference>
<evidence type="ECO:0000313" key="8">
    <source>
        <dbReference type="EMBL" id="EFN73301.1"/>
    </source>
</evidence>
<evidence type="ECO:0000256" key="5">
    <source>
        <dbReference type="ARBA" id="ARBA00025758"/>
    </source>
</evidence>
<organism evidence="9">
    <name type="scientific">Camponotus floridanus</name>
    <name type="common">Florida carpenter ant</name>
    <dbReference type="NCBI Taxonomy" id="104421"/>
    <lineage>
        <taxon>Eukaryota</taxon>
        <taxon>Metazoa</taxon>
        <taxon>Ecdysozoa</taxon>
        <taxon>Arthropoda</taxon>
        <taxon>Hexapoda</taxon>
        <taxon>Insecta</taxon>
        <taxon>Pterygota</taxon>
        <taxon>Neoptera</taxon>
        <taxon>Endopterygota</taxon>
        <taxon>Hymenoptera</taxon>
        <taxon>Apocrita</taxon>
        <taxon>Aculeata</taxon>
        <taxon>Formicoidea</taxon>
        <taxon>Formicidae</taxon>
        <taxon>Formicinae</taxon>
        <taxon>Camponotus</taxon>
    </lineage>
</organism>
<dbReference type="GO" id="GO:0005681">
    <property type="term" value="C:spliceosomal complex"/>
    <property type="evidence" value="ECO:0007669"/>
    <property type="project" value="UniProtKB-UniRule"/>
</dbReference>
<dbReference type="PANTHER" id="PTHR12794:SF0">
    <property type="entry name" value="GEM-ASSOCIATED PROTEIN 2"/>
    <property type="match status" value="1"/>
</dbReference>
<dbReference type="GO" id="GO:0000245">
    <property type="term" value="P:spliceosomal complex assembly"/>
    <property type="evidence" value="ECO:0007669"/>
    <property type="project" value="UniProtKB-UniRule"/>
</dbReference>
<proteinExistence type="inferred from homology"/>
<comment type="similarity">
    <text evidence="5 7">Belongs to the gemin-2 family.</text>
</comment>
<dbReference type="Pfam" id="PF04938">
    <property type="entry name" value="SIP1"/>
    <property type="match status" value="1"/>
</dbReference>
<sequence>MMDYLKRPVFEVGNINEKDINLSLPPTSGEEYIKRVIIEAQQCADVVVADIDLSCTKLSRGCVKTLAGCVEAPPSLSPTLEWQQYQVSDFSDIRLYVSQLKDEIQVGKRKWKIPDINLPSINDREGWISFCLGNKEKIEPTLNTLFCFNQSTVEQVLEHLVHFVETEKRIEYKIGQWIYTLLAILEQPLQPDTCSCLRSLARACSVIRADSVKLIKLNQTRLLKRKLDAQELGALNLFICLVARYFRQLDLADP</sequence>
<dbReference type="PANTHER" id="PTHR12794">
    <property type="entry name" value="GEMIN2"/>
    <property type="match status" value="1"/>
</dbReference>
<name>E1ZZS8_CAMFO</name>
<evidence type="ECO:0000256" key="1">
    <source>
        <dbReference type="ARBA" id="ARBA00004496"/>
    </source>
</evidence>
<dbReference type="STRING" id="104421.E1ZZS8"/>
<dbReference type="GO" id="GO:0000387">
    <property type="term" value="P:spliceosomal snRNP assembly"/>
    <property type="evidence" value="ECO:0007669"/>
    <property type="project" value="UniProtKB-UniRule"/>
</dbReference>
<dbReference type="FunCoup" id="E1ZZS8">
    <property type="interactions" value="1099"/>
</dbReference>
<keyword evidence="2 7" id="KW-0963">Cytoplasm</keyword>
<comment type="subcellular location">
    <subcellularLocation>
        <location evidence="1">Cytoplasm</location>
    </subcellularLocation>
</comment>
<dbReference type="Proteomes" id="UP000000311">
    <property type="component" value="Unassembled WGS sequence"/>
</dbReference>
<accession>E1ZZS8</accession>
<dbReference type="AlphaFoldDB" id="E1ZZS8"/>
<evidence type="ECO:0000256" key="6">
    <source>
        <dbReference type="ARBA" id="ARBA00047179"/>
    </source>
</evidence>
<evidence type="ECO:0000256" key="7">
    <source>
        <dbReference type="PIRNR" id="PIRNR038038"/>
    </source>
</evidence>
<gene>
    <name evidence="8" type="ORF">EAG_13072</name>
</gene>
<dbReference type="Gene3D" id="1.20.58.1070">
    <property type="match status" value="1"/>
</dbReference>
<keyword evidence="9" id="KW-1185">Reference proteome</keyword>
<dbReference type="InterPro" id="IPR017364">
    <property type="entry name" value="GEMIN2"/>
</dbReference>
<keyword evidence="4 7" id="KW-0508">mRNA splicing</keyword>
<evidence type="ECO:0000256" key="2">
    <source>
        <dbReference type="ARBA" id="ARBA00022490"/>
    </source>
</evidence>
<dbReference type="InterPro" id="IPR035426">
    <property type="entry name" value="Gemin2/Brr1"/>
</dbReference>
<dbReference type="EMBL" id="GL435522">
    <property type="protein sequence ID" value="EFN73301.1"/>
    <property type="molecule type" value="Genomic_DNA"/>
</dbReference>
<comment type="subunit">
    <text evidence="7">Part of the core SMN complex.</text>
</comment>
<evidence type="ECO:0000313" key="9">
    <source>
        <dbReference type="Proteomes" id="UP000000311"/>
    </source>
</evidence>
<keyword evidence="3 7" id="KW-0507">mRNA processing</keyword>
<protein>
    <recommendedName>
        <fullName evidence="6 7">Gem-associated protein 2</fullName>
    </recommendedName>
</protein>
<reference evidence="8 9" key="1">
    <citation type="journal article" date="2010" name="Science">
        <title>Genomic comparison of the ants Camponotus floridanus and Harpegnathos saltator.</title>
        <authorList>
            <person name="Bonasio R."/>
            <person name="Zhang G."/>
            <person name="Ye C."/>
            <person name="Mutti N.S."/>
            <person name="Fang X."/>
            <person name="Qin N."/>
            <person name="Donahue G."/>
            <person name="Yang P."/>
            <person name="Li Q."/>
            <person name="Li C."/>
            <person name="Zhang P."/>
            <person name="Huang Z."/>
            <person name="Berger S.L."/>
            <person name="Reinberg D."/>
            <person name="Wang J."/>
            <person name="Liebig J."/>
        </authorList>
    </citation>
    <scope>NUCLEOTIDE SEQUENCE [LARGE SCALE GENOMIC DNA]</scope>
    <source>
        <strain evidence="9">C129</strain>
    </source>
</reference>
<comment type="function">
    <text evidence="7">The SMN complex catalyzes the assembly of small nuclear ribonucleoproteins (snRNPs), the building blocks of the spliceosome, and thereby plays an important role in the splicing of cellular pre-mRNAs.</text>
</comment>